<keyword evidence="8 13" id="KW-0472">Membrane</keyword>
<keyword evidence="5 13" id="KW-0812">Transmembrane</keyword>
<comment type="caution">
    <text evidence="15">The sequence shown here is derived from an EMBL/GenBank/DDBJ whole genome shotgun (WGS) entry which is preliminary data.</text>
</comment>
<keyword evidence="12" id="KW-0175">Coiled coil</keyword>
<comment type="similarity">
    <text evidence="9">Belongs to the WzzB/Cld/Rol family.</text>
</comment>
<accession>A0A7W3HA64</accession>
<dbReference type="SUPFAM" id="SSF160355">
    <property type="entry name" value="Bacterial polysaccharide co-polymerase-like"/>
    <property type="match status" value="1"/>
</dbReference>
<evidence type="ECO:0000256" key="6">
    <source>
        <dbReference type="ARBA" id="ARBA00022985"/>
    </source>
</evidence>
<keyword evidence="3" id="KW-1003">Cell membrane</keyword>
<dbReference type="Gene3D" id="3.30.1890.10">
    <property type="entry name" value="FepE-like"/>
    <property type="match status" value="1"/>
</dbReference>
<feature type="domain" description="Polysaccharide chain length determinant N-terminal" evidence="14">
    <location>
        <begin position="16"/>
        <end position="121"/>
    </location>
</feature>
<keyword evidence="4" id="KW-0997">Cell inner membrane</keyword>
<evidence type="ECO:0000256" key="13">
    <source>
        <dbReference type="SAM" id="Phobius"/>
    </source>
</evidence>
<dbReference type="GO" id="GO:0004713">
    <property type="term" value="F:protein tyrosine kinase activity"/>
    <property type="evidence" value="ECO:0007669"/>
    <property type="project" value="TreeGrafter"/>
</dbReference>
<keyword evidence="7 13" id="KW-1133">Transmembrane helix</keyword>
<feature type="coiled-coil region" evidence="12">
    <location>
        <begin position="141"/>
        <end position="195"/>
    </location>
</feature>
<dbReference type="AlphaFoldDB" id="A0A7W3HA64"/>
<dbReference type="PANTHER" id="PTHR32309:SF29">
    <property type="entry name" value="CHAIN LENGTH DETERMINANT PROTEIN"/>
    <property type="match status" value="1"/>
</dbReference>
<name>A0A7W3HA64_CITFR</name>
<feature type="transmembrane region" description="Helical" evidence="13">
    <location>
        <begin position="32"/>
        <end position="51"/>
    </location>
</feature>
<evidence type="ECO:0000256" key="5">
    <source>
        <dbReference type="ARBA" id="ARBA00022692"/>
    </source>
</evidence>
<sequence length="327" mass="35740">MSVGDNNVSGRSNDPEQIDLIDLVIQLWRGKMTIVVCIVVAILLAVGYLAVAKEKWTSTAIVTQPDVGQLASYNNAMSVLFGDNAPKVTDVQTGFIGRFSSAFSALAETLDNQDMPEKLTIDAAVKGQTLPLKVSYTSRTAEEAQKTLAQYIQQVDESVAKELNADLSMSVKNRVADLQKSLEAQETVAEEQKALRIAQMTQALKVAEQSNIKLPQVQQADQVSQDTMFMLGSEALSSMVKNEATRPLTFTDQYYQTRQNLLSVQALKVEPESVHAYRYVMKPTLPIRRDSPKKSITLVLAVLLGGMIGAGVVLGRNALRGYKAKAQ</sequence>
<evidence type="ECO:0000256" key="11">
    <source>
        <dbReference type="ARBA" id="ARBA00042235"/>
    </source>
</evidence>
<evidence type="ECO:0000256" key="2">
    <source>
        <dbReference type="ARBA" id="ARBA00004756"/>
    </source>
</evidence>
<dbReference type="GO" id="GO:0005886">
    <property type="term" value="C:plasma membrane"/>
    <property type="evidence" value="ECO:0007669"/>
    <property type="project" value="UniProtKB-SubCell"/>
</dbReference>
<comment type="pathway">
    <text evidence="2">Bacterial outer membrane biogenesis; lipopolysaccharide biosynthesis.</text>
</comment>
<reference evidence="15 16" key="1">
    <citation type="submission" date="2020-06" db="EMBL/GenBank/DDBJ databases">
        <title>REHAB project genomes.</title>
        <authorList>
            <person name="Shaw L.P."/>
        </authorList>
    </citation>
    <scope>NUCLEOTIDE SEQUENCE [LARGE SCALE GENOMIC DNA]</scope>
    <source>
        <strain evidence="15 16">RHBSTW-00116</strain>
    </source>
</reference>
<feature type="transmembrane region" description="Helical" evidence="13">
    <location>
        <begin position="296"/>
        <end position="315"/>
    </location>
</feature>
<dbReference type="Proteomes" id="UP000591803">
    <property type="component" value="Unassembled WGS sequence"/>
</dbReference>
<evidence type="ECO:0000256" key="12">
    <source>
        <dbReference type="SAM" id="Coils"/>
    </source>
</evidence>
<gene>
    <name evidence="15" type="primary">wzzB</name>
    <name evidence="15" type="ORF">HV077_17860</name>
</gene>
<dbReference type="NCBIfam" id="NF012015">
    <property type="entry name" value="PRK15471.1"/>
    <property type="match status" value="1"/>
</dbReference>
<comment type="subcellular location">
    <subcellularLocation>
        <location evidence="1">Cell inner membrane</location>
        <topology evidence="1">Multi-pass membrane protein</topology>
    </subcellularLocation>
</comment>
<dbReference type="Pfam" id="PF02706">
    <property type="entry name" value="Wzz"/>
    <property type="match status" value="1"/>
</dbReference>
<dbReference type="InterPro" id="IPR050445">
    <property type="entry name" value="Bact_polysacc_biosynth/exp"/>
</dbReference>
<evidence type="ECO:0000256" key="3">
    <source>
        <dbReference type="ARBA" id="ARBA00022475"/>
    </source>
</evidence>
<dbReference type="GO" id="GO:0009103">
    <property type="term" value="P:lipopolysaccharide biosynthetic process"/>
    <property type="evidence" value="ECO:0007669"/>
    <property type="project" value="UniProtKB-KW"/>
</dbReference>
<dbReference type="InterPro" id="IPR003856">
    <property type="entry name" value="LPS_length_determ_N"/>
</dbReference>
<keyword evidence="6" id="KW-0448">Lipopolysaccharide biosynthesis</keyword>
<proteinExistence type="inferred from homology"/>
<evidence type="ECO:0000256" key="10">
    <source>
        <dbReference type="ARBA" id="ARBA00039982"/>
    </source>
</evidence>
<evidence type="ECO:0000256" key="1">
    <source>
        <dbReference type="ARBA" id="ARBA00004429"/>
    </source>
</evidence>
<evidence type="ECO:0000256" key="8">
    <source>
        <dbReference type="ARBA" id="ARBA00023136"/>
    </source>
</evidence>
<dbReference type="PANTHER" id="PTHR32309">
    <property type="entry name" value="TYROSINE-PROTEIN KINASE"/>
    <property type="match status" value="1"/>
</dbReference>
<evidence type="ECO:0000313" key="16">
    <source>
        <dbReference type="Proteomes" id="UP000591803"/>
    </source>
</evidence>
<evidence type="ECO:0000256" key="4">
    <source>
        <dbReference type="ARBA" id="ARBA00022519"/>
    </source>
</evidence>
<evidence type="ECO:0000313" key="15">
    <source>
        <dbReference type="EMBL" id="MBA8064218.1"/>
    </source>
</evidence>
<organism evidence="15 16">
    <name type="scientific">Citrobacter freundii</name>
    <dbReference type="NCBI Taxonomy" id="546"/>
    <lineage>
        <taxon>Bacteria</taxon>
        <taxon>Pseudomonadati</taxon>
        <taxon>Pseudomonadota</taxon>
        <taxon>Gammaproteobacteria</taxon>
        <taxon>Enterobacterales</taxon>
        <taxon>Enterobacteriaceae</taxon>
        <taxon>Citrobacter</taxon>
        <taxon>Citrobacter freundii complex</taxon>
    </lineage>
</organism>
<evidence type="ECO:0000256" key="7">
    <source>
        <dbReference type="ARBA" id="ARBA00022989"/>
    </source>
</evidence>
<protein>
    <recommendedName>
        <fullName evidence="10">Chain length determinant protein</fullName>
    </recommendedName>
    <alternativeName>
        <fullName evidence="11">Polysaccharide antigen chain regulator</fullName>
    </alternativeName>
</protein>
<evidence type="ECO:0000259" key="14">
    <source>
        <dbReference type="Pfam" id="PF02706"/>
    </source>
</evidence>
<dbReference type="EMBL" id="JABXRI010000001">
    <property type="protein sequence ID" value="MBA8064218.1"/>
    <property type="molecule type" value="Genomic_DNA"/>
</dbReference>
<evidence type="ECO:0000256" key="9">
    <source>
        <dbReference type="ARBA" id="ARBA00038118"/>
    </source>
</evidence>